<sequence>MDIETNTLEDIEAENALMASIAVSWDEYTHLHPRRGSPDVRLRTIERMEKAVRSLADSERQQASFRRRVARGEVHLLEGVT</sequence>
<comment type="caution">
    <text evidence="1">The sequence shown here is derived from an EMBL/GenBank/DDBJ whole genome shotgun (WGS) entry which is preliminary data.</text>
</comment>
<dbReference type="EMBL" id="JOPJ01000002">
    <property type="protein sequence ID" value="OUJ13839.1"/>
    <property type="molecule type" value="Genomic_DNA"/>
</dbReference>
<accession>A0A252BY16</accession>
<evidence type="ECO:0000313" key="2">
    <source>
        <dbReference type="Proteomes" id="UP000194931"/>
    </source>
</evidence>
<name>A0A252BY16_9PROT</name>
<keyword evidence="2" id="KW-1185">Reference proteome</keyword>
<dbReference type="Proteomes" id="UP000194931">
    <property type="component" value="Unassembled WGS sequence"/>
</dbReference>
<organism evidence="1 2">
    <name type="scientific">Acetobacter okinawensis</name>
    <dbReference type="NCBI Taxonomy" id="1076594"/>
    <lineage>
        <taxon>Bacteria</taxon>
        <taxon>Pseudomonadati</taxon>
        <taxon>Pseudomonadota</taxon>
        <taxon>Alphaproteobacteria</taxon>
        <taxon>Acetobacterales</taxon>
        <taxon>Acetobacteraceae</taxon>
        <taxon>Acetobacter</taxon>
    </lineage>
</organism>
<reference evidence="2" key="1">
    <citation type="submission" date="2014-06" db="EMBL/GenBank/DDBJ databases">
        <authorList>
            <person name="Winans N.J."/>
            <person name="Newell P.D."/>
            <person name="Douglas A.E."/>
        </authorList>
    </citation>
    <scope>NUCLEOTIDE SEQUENCE [LARGE SCALE GENOMIC DNA]</scope>
</reference>
<proteinExistence type="predicted"/>
<dbReference type="AlphaFoldDB" id="A0A252BY16"/>
<dbReference type="RefSeq" id="WP_086638088.1">
    <property type="nucleotide sequence ID" value="NZ_JOPJ01000002.1"/>
</dbReference>
<evidence type="ECO:0000313" key="1">
    <source>
        <dbReference type="EMBL" id="OUJ13839.1"/>
    </source>
</evidence>
<protein>
    <submittedName>
        <fullName evidence="1">Uncharacterized protein</fullName>
    </submittedName>
</protein>
<gene>
    <name evidence="1" type="ORF">HK26_04155</name>
</gene>